<keyword evidence="3" id="KW-1185">Reference proteome</keyword>
<feature type="region of interest" description="Disordered" evidence="1">
    <location>
        <begin position="27"/>
        <end position="55"/>
    </location>
</feature>
<organism evidence="2 3">
    <name type="scientific">Carpinus fangiana</name>
    <dbReference type="NCBI Taxonomy" id="176857"/>
    <lineage>
        <taxon>Eukaryota</taxon>
        <taxon>Viridiplantae</taxon>
        <taxon>Streptophyta</taxon>
        <taxon>Embryophyta</taxon>
        <taxon>Tracheophyta</taxon>
        <taxon>Spermatophyta</taxon>
        <taxon>Magnoliopsida</taxon>
        <taxon>eudicotyledons</taxon>
        <taxon>Gunneridae</taxon>
        <taxon>Pentapetalae</taxon>
        <taxon>rosids</taxon>
        <taxon>fabids</taxon>
        <taxon>Fagales</taxon>
        <taxon>Betulaceae</taxon>
        <taxon>Carpinus</taxon>
    </lineage>
</organism>
<proteinExistence type="predicted"/>
<sequence>MEASGLQREMPCGTVVFRERHVIWREREEALHGPPHTSSTPLLRRPRLHPSTPPRSTAHFKFEFLPVPLAAAAPHHSLSRSWLTSRR</sequence>
<dbReference type="AlphaFoldDB" id="A0A5N6RT74"/>
<dbReference type="Proteomes" id="UP000327013">
    <property type="component" value="Chromosome 8"/>
</dbReference>
<name>A0A5N6RT74_9ROSI</name>
<dbReference type="EMBL" id="CM017328">
    <property type="protein sequence ID" value="KAE8125097.1"/>
    <property type="molecule type" value="Genomic_DNA"/>
</dbReference>
<evidence type="ECO:0000313" key="3">
    <source>
        <dbReference type="Proteomes" id="UP000327013"/>
    </source>
</evidence>
<evidence type="ECO:0000313" key="2">
    <source>
        <dbReference type="EMBL" id="KAE8125097.1"/>
    </source>
</evidence>
<gene>
    <name evidence="2" type="ORF">FH972_019932</name>
</gene>
<protein>
    <submittedName>
        <fullName evidence="2">Uncharacterized protein</fullName>
    </submittedName>
</protein>
<accession>A0A5N6RT74</accession>
<evidence type="ECO:0000256" key="1">
    <source>
        <dbReference type="SAM" id="MobiDB-lite"/>
    </source>
</evidence>
<reference evidence="2 3" key="1">
    <citation type="submission" date="2019-06" db="EMBL/GenBank/DDBJ databases">
        <title>A chromosomal-level reference genome of Carpinus fangiana (Coryloideae, Betulaceae).</title>
        <authorList>
            <person name="Yang X."/>
            <person name="Wang Z."/>
            <person name="Zhang L."/>
            <person name="Hao G."/>
            <person name="Liu J."/>
            <person name="Yang Y."/>
        </authorList>
    </citation>
    <scope>NUCLEOTIDE SEQUENCE [LARGE SCALE GENOMIC DNA]</scope>
    <source>
        <strain evidence="2">Cfa_2016G</strain>
        <tissue evidence="2">Leaf</tissue>
    </source>
</reference>